<dbReference type="Gene3D" id="1.10.287.1490">
    <property type="match status" value="2"/>
</dbReference>
<keyword evidence="1" id="KW-0175">Coiled coil</keyword>
<dbReference type="AlphaFoldDB" id="A0AA39TKJ1"/>
<evidence type="ECO:0000313" key="4">
    <source>
        <dbReference type="Proteomes" id="UP001174934"/>
    </source>
</evidence>
<sequence>MSNQRARQIRRSTSHATAEARRSQSRDDVTSDPITIASDSDEEPTPARAAIPLSQKRKFSQMESAAASAQAPKRGGRPIMMPETPDVPTTPASASLAKNPQDPEHKVAILERENAALKPSPDAALREKAHEISALKAKVQAMEEQQSTTAAAHKKKLVVASVEAECLENTNRQLEEQLNDLNLKLANSLSSQKYEALATRNEELRLETAELKARLKVADKLRDKNVESYKKNLWDKAVDKQILTTEVEDLKSKISALKKSNHDAIFLGRELTKAVDATTTAQRELSVATQKEKKLLNELAKVKAENTYLTTKIQDLDTHEDKKSLSDLKKVKAENTDLKAKIQDLNTQIVVLNKLSAAKEVREKEQKADISLLRKQNEQKAGELTSLDQQIKSLQQQIATLQVQVQDVLEAPALREQNHRLLDQKDVIAKEVKTLKEQNKLLLDEKLSAAMELEIVRDSKKQPADEMHKLQTRSEEDKKMVAQLPSDLKREALKVADLDRKLKISWECNKKQLAELKKTASEKEALQKALQQTKDDLAASQRKAERTSSLADANAQNKLSQEHISMTKNKDFLREELDNMEAENKKLAKTAEEAILATKAQQAKSAELQNHVDSLGLQVADLSRLKVDQTEMVTKLESETKSLTERIEILKSDKADLKRDVVELSKDCRKAEEKLAKLQELLDQRDETITAKNAAIKNMEADNKKLVTQKDTTIAAQAQRIDALNYEVIEVKGLNKEKSDKADALQKTVVDQKREMDALRTENDRLRDAKDGLEKRLDAATKGLEEIQRELREHPLEARPRSSNDGRRNRDADAAESSSILGGAKAKELQAERQRLADEVMQLTTNVRALVEEIDGLKYAVSVKDETIKGLEEEIGKLREYEADQVMQLPTKARALGEEIDRLKEAMKGKDEKIKGLEEEVEELREDKTELAWEFHVGSGRGGDEGGNACAVA</sequence>
<feature type="coiled-coil region" evidence="1">
    <location>
        <begin position="125"/>
        <end position="260"/>
    </location>
</feature>
<reference evidence="3" key="1">
    <citation type="submission" date="2023-06" db="EMBL/GenBank/DDBJ databases">
        <title>Genome-scale phylogeny and comparative genomics of the fungal order Sordariales.</title>
        <authorList>
            <consortium name="Lawrence Berkeley National Laboratory"/>
            <person name="Hensen N."/>
            <person name="Bonometti L."/>
            <person name="Westerberg I."/>
            <person name="Brannstrom I.O."/>
            <person name="Guillou S."/>
            <person name="Cros-Aarteil S."/>
            <person name="Calhoun S."/>
            <person name="Haridas S."/>
            <person name="Kuo A."/>
            <person name="Mondo S."/>
            <person name="Pangilinan J."/>
            <person name="Riley R."/>
            <person name="LaButti K."/>
            <person name="Andreopoulos B."/>
            <person name="Lipzen A."/>
            <person name="Chen C."/>
            <person name="Yanf M."/>
            <person name="Daum C."/>
            <person name="Ng V."/>
            <person name="Clum A."/>
            <person name="Steindorff A."/>
            <person name="Ohm R."/>
            <person name="Martin F."/>
            <person name="Silar P."/>
            <person name="Natvig D."/>
            <person name="Lalanne C."/>
            <person name="Gautier V."/>
            <person name="Ament-velasquez S.L."/>
            <person name="Kruys A."/>
            <person name="Hutchinson M.I."/>
            <person name="Powell A.J."/>
            <person name="Barry K."/>
            <person name="Miller A.N."/>
            <person name="Grigoriev I.V."/>
            <person name="Debuchy R."/>
            <person name="Gladieux P."/>
            <person name="Thoren M.H."/>
            <person name="Johannesson H."/>
        </authorList>
    </citation>
    <scope>NUCLEOTIDE SEQUENCE</scope>
    <source>
        <strain evidence="3">SMH3391-2</strain>
    </source>
</reference>
<feature type="compositionally biased region" description="Polar residues" evidence="2">
    <location>
        <begin position="547"/>
        <end position="566"/>
    </location>
</feature>
<evidence type="ECO:0000313" key="3">
    <source>
        <dbReference type="EMBL" id="KAK0610624.1"/>
    </source>
</evidence>
<comment type="caution">
    <text evidence="3">The sequence shown here is derived from an EMBL/GenBank/DDBJ whole genome shotgun (WGS) entry which is preliminary data.</text>
</comment>
<feature type="coiled-coil region" evidence="1">
    <location>
        <begin position="826"/>
        <end position="853"/>
    </location>
</feature>
<feature type="region of interest" description="Disordered" evidence="2">
    <location>
        <begin position="545"/>
        <end position="566"/>
    </location>
</feature>
<proteinExistence type="predicted"/>
<protein>
    <submittedName>
        <fullName evidence="3">Uncharacterized protein</fullName>
    </submittedName>
</protein>
<gene>
    <name evidence="3" type="ORF">B0T17DRAFT_621091</name>
</gene>
<evidence type="ECO:0000256" key="1">
    <source>
        <dbReference type="SAM" id="Coils"/>
    </source>
</evidence>
<feature type="compositionally biased region" description="Basic and acidic residues" evidence="2">
    <location>
        <begin position="18"/>
        <end position="29"/>
    </location>
</feature>
<feature type="compositionally biased region" description="Basic and acidic residues" evidence="2">
    <location>
        <begin position="787"/>
        <end position="813"/>
    </location>
</feature>
<feature type="region of interest" description="Disordered" evidence="2">
    <location>
        <begin position="1"/>
        <end position="101"/>
    </location>
</feature>
<organism evidence="3 4">
    <name type="scientific">Bombardia bombarda</name>
    <dbReference type="NCBI Taxonomy" id="252184"/>
    <lineage>
        <taxon>Eukaryota</taxon>
        <taxon>Fungi</taxon>
        <taxon>Dikarya</taxon>
        <taxon>Ascomycota</taxon>
        <taxon>Pezizomycotina</taxon>
        <taxon>Sordariomycetes</taxon>
        <taxon>Sordariomycetidae</taxon>
        <taxon>Sordariales</taxon>
        <taxon>Lasiosphaeriaceae</taxon>
        <taxon>Bombardia</taxon>
    </lineage>
</organism>
<feature type="coiled-coil region" evidence="1">
    <location>
        <begin position="285"/>
        <end position="445"/>
    </location>
</feature>
<keyword evidence="4" id="KW-1185">Reference proteome</keyword>
<accession>A0AA39TKJ1</accession>
<feature type="coiled-coil region" evidence="1">
    <location>
        <begin position="633"/>
        <end position="688"/>
    </location>
</feature>
<evidence type="ECO:0000256" key="2">
    <source>
        <dbReference type="SAM" id="MobiDB-lite"/>
    </source>
</evidence>
<feature type="region of interest" description="Disordered" evidence="2">
    <location>
        <begin position="787"/>
        <end position="826"/>
    </location>
</feature>
<dbReference type="EMBL" id="JAULSR010000010">
    <property type="protein sequence ID" value="KAK0610624.1"/>
    <property type="molecule type" value="Genomic_DNA"/>
</dbReference>
<name>A0AA39TKJ1_9PEZI</name>
<feature type="coiled-coil region" evidence="1">
    <location>
        <begin position="893"/>
        <end position="934"/>
    </location>
</feature>
<dbReference type="Proteomes" id="UP001174934">
    <property type="component" value="Unassembled WGS sequence"/>
</dbReference>